<sequence>MLFQFSTNLFRDPLSDSFEKVGASSKFRGGKAYTRKRLKQNSHGSETMPCVPIDSSLLLSDSLHPFPEVFTDSMSVANGPSMHVNTSVATAFPIIPVVTAKTSSKLLGAKTRLYKGKGVVNRKCVNDKFIARASFDVQVKSMSDATKRIRQSDVMVSPTKRFVYGKILKPESEHKKDLPVHAFLTNPPPHIVAGYKIPPSVHHFGSVVATNSDSPVHESPSSVDRVYVYSCMPYCSKYS</sequence>
<comment type="caution">
    <text evidence="1">The sequence shown here is derived from an EMBL/GenBank/DDBJ whole genome shotgun (WGS) entry which is preliminary data.</text>
</comment>
<evidence type="ECO:0000313" key="1">
    <source>
        <dbReference type="EMBL" id="KAK9125762.1"/>
    </source>
</evidence>
<dbReference type="AlphaFoldDB" id="A0AAP0J3N0"/>
<protein>
    <submittedName>
        <fullName evidence="1">Uncharacterized protein</fullName>
    </submittedName>
</protein>
<accession>A0AAP0J3N0</accession>
<reference evidence="1 2" key="1">
    <citation type="submission" date="2024-01" db="EMBL/GenBank/DDBJ databases">
        <title>Genome assemblies of Stephania.</title>
        <authorList>
            <person name="Yang L."/>
        </authorList>
    </citation>
    <scope>NUCLEOTIDE SEQUENCE [LARGE SCALE GENOMIC DNA]</scope>
    <source>
        <strain evidence="1">JXDWG</strain>
        <tissue evidence="1">Leaf</tissue>
    </source>
</reference>
<proteinExistence type="predicted"/>
<organism evidence="1 2">
    <name type="scientific">Stephania cephalantha</name>
    <dbReference type="NCBI Taxonomy" id="152367"/>
    <lineage>
        <taxon>Eukaryota</taxon>
        <taxon>Viridiplantae</taxon>
        <taxon>Streptophyta</taxon>
        <taxon>Embryophyta</taxon>
        <taxon>Tracheophyta</taxon>
        <taxon>Spermatophyta</taxon>
        <taxon>Magnoliopsida</taxon>
        <taxon>Ranunculales</taxon>
        <taxon>Menispermaceae</taxon>
        <taxon>Menispermoideae</taxon>
        <taxon>Cissampelideae</taxon>
        <taxon>Stephania</taxon>
    </lineage>
</organism>
<keyword evidence="2" id="KW-1185">Reference proteome</keyword>
<name>A0AAP0J3N0_9MAGN</name>
<dbReference type="EMBL" id="JBBNAG010000006">
    <property type="protein sequence ID" value="KAK9125762.1"/>
    <property type="molecule type" value="Genomic_DNA"/>
</dbReference>
<gene>
    <name evidence="1" type="ORF">Scep_014608</name>
</gene>
<evidence type="ECO:0000313" key="2">
    <source>
        <dbReference type="Proteomes" id="UP001419268"/>
    </source>
</evidence>
<dbReference type="Proteomes" id="UP001419268">
    <property type="component" value="Unassembled WGS sequence"/>
</dbReference>